<protein>
    <recommendedName>
        <fullName evidence="3">DUF1127 domain-containing protein</fullName>
    </recommendedName>
</protein>
<dbReference type="RefSeq" id="WP_377029037.1">
    <property type="nucleotide sequence ID" value="NZ_JBHOMY010000012.1"/>
</dbReference>
<accession>A0ABV6Y4C9</accession>
<sequence>MNTLFHTPKHKSRFYPAIPSIRTAVSWMAGIAASWNRFTELRALQRLEHLNDHALRDIGLWREPERRVDEWWKMNPPP</sequence>
<evidence type="ECO:0008006" key="3">
    <source>
        <dbReference type="Google" id="ProtNLM"/>
    </source>
</evidence>
<keyword evidence="2" id="KW-1185">Reference proteome</keyword>
<name>A0ABV6Y4C9_9HYPH</name>
<dbReference type="Proteomes" id="UP001593940">
    <property type="component" value="Unassembled WGS sequence"/>
</dbReference>
<organism evidence="1 2">
    <name type="scientific">Microvirga arabica</name>
    <dbReference type="NCBI Taxonomy" id="1128671"/>
    <lineage>
        <taxon>Bacteria</taxon>
        <taxon>Pseudomonadati</taxon>
        <taxon>Pseudomonadota</taxon>
        <taxon>Alphaproteobacteria</taxon>
        <taxon>Hyphomicrobiales</taxon>
        <taxon>Methylobacteriaceae</taxon>
        <taxon>Microvirga</taxon>
    </lineage>
</organism>
<reference evidence="1 2" key="1">
    <citation type="submission" date="2024-09" db="EMBL/GenBank/DDBJ databases">
        <title>Nodulacao em especies de Leguminosae Basais da Amazonia e Caracterizacao dos Rizobios e Bacterias Associadas aos Nodulos.</title>
        <authorList>
            <person name="Jambeiro I.C.A."/>
            <person name="Lopes I.S."/>
            <person name="Aguiar E.R.G.R."/>
            <person name="Santos A.F.J."/>
            <person name="Dos Santos J.M.F."/>
            <person name="Gross E."/>
        </authorList>
    </citation>
    <scope>NUCLEOTIDE SEQUENCE [LARGE SCALE GENOMIC DNA]</scope>
    <source>
        <strain evidence="1 2">BRUESC1165</strain>
    </source>
</reference>
<proteinExistence type="predicted"/>
<comment type="caution">
    <text evidence="1">The sequence shown here is derived from an EMBL/GenBank/DDBJ whole genome shotgun (WGS) entry which is preliminary data.</text>
</comment>
<evidence type="ECO:0000313" key="2">
    <source>
        <dbReference type="Proteomes" id="UP001593940"/>
    </source>
</evidence>
<gene>
    <name evidence="1" type="ORF">ACETIH_05270</name>
</gene>
<dbReference type="EMBL" id="JBHOMY010000012">
    <property type="protein sequence ID" value="MFC1456139.1"/>
    <property type="molecule type" value="Genomic_DNA"/>
</dbReference>
<evidence type="ECO:0000313" key="1">
    <source>
        <dbReference type="EMBL" id="MFC1456139.1"/>
    </source>
</evidence>